<evidence type="ECO:0000259" key="2">
    <source>
        <dbReference type="Pfam" id="PF14534"/>
    </source>
</evidence>
<dbReference type="InterPro" id="IPR027843">
    <property type="entry name" value="DUF4440"/>
</dbReference>
<dbReference type="SUPFAM" id="SSF54427">
    <property type="entry name" value="NTF2-like"/>
    <property type="match status" value="1"/>
</dbReference>
<dbReference type="RefSeq" id="WP_158538557.1">
    <property type="nucleotide sequence ID" value="NZ_QLLL01000002.1"/>
</dbReference>
<feature type="domain" description="DUF4440" evidence="2">
    <location>
        <begin position="35"/>
        <end position="155"/>
    </location>
</feature>
<dbReference type="Gene3D" id="3.10.450.50">
    <property type="match status" value="1"/>
</dbReference>
<dbReference type="Pfam" id="PF14534">
    <property type="entry name" value="DUF4440"/>
    <property type="match status" value="1"/>
</dbReference>
<sequence>MKILQRCCVVFLLLLVGISPTNAQQNDAQDIQQKILQLDSAFWKSYNECDIAKFATFFTDDLEFYHDKGGITLGSKEEVTTFKNNLCNTEKDFRLRREAVPGTVKVYPMKSNGQVYGAIITGEHVFFILEKGTSRLDGQARFTHLWVLDNGQWKMKRVLSYDHGPADFHAKYKEISLSAAAVKRFEGTYKGPSTSLEAKVQKGKLTFIMNGKTFDIYPMASHQFFAAERDLTFEFVKDKLIVREDEKIVEEMLKVK</sequence>
<name>A0A327QYL0_9BACT</name>
<dbReference type="AlphaFoldDB" id="A0A327QYL0"/>
<organism evidence="3 4">
    <name type="scientific">Chitinophaga skermanii</name>
    <dbReference type="NCBI Taxonomy" id="331697"/>
    <lineage>
        <taxon>Bacteria</taxon>
        <taxon>Pseudomonadati</taxon>
        <taxon>Bacteroidota</taxon>
        <taxon>Chitinophagia</taxon>
        <taxon>Chitinophagales</taxon>
        <taxon>Chitinophagaceae</taxon>
        <taxon>Chitinophaga</taxon>
    </lineage>
</organism>
<dbReference type="Proteomes" id="UP000249547">
    <property type="component" value="Unassembled WGS sequence"/>
</dbReference>
<feature type="chain" id="PRO_5016370703" evidence="1">
    <location>
        <begin position="24"/>
        <end position="256"/>
    </location>
</feature>
<keyword evidence="4" id="KW-1185">Reference proteome</keyword>
<reference evidence="3 4" key="1">
    <citation type="submission" date="2018-06" db="EMBL/GenBank/DDBJ databases">
        <title>Genomic Encyclopedia of Archaeal and Bacterial Type Strains, Phase II (KMG-II): from individual species to whole genera.</title>
        <authorList>
            <person name="Goeker M."/>
        </authorList>
    </citation>
    <scope>NUCLEOTIDE SEQUENCE [LARGE SCALE GENOMIC DNA]</scope>
    <source>
        <strain evidence="3 4">DSM 23857</strain>
    </source>
</reference>
<protein>
    <submittedName>
        <fullName evidence="3">Uncharacterized protein DUF4440</fullName>
    </submittedName>
</protein>
<evidence type="ECO:0000313" key="4">
    <source>
        <dbReference type="Proteomes" id="UP000249547"/>
    </source>
</evidence>
<gene>
    <name evidence="3" type="ORF">LX64_01366</name>
</gene>
<proteinExistence type="predicted"/>
<keyword evidence="1" id="KW-0732">Signal</keyword>
<evidence type="ECO:0000256" key="1">
    <source>
        <dbReference type="SAM" id="SignalP"/>
    </source>
</evidence>
<comment type="caution">
    <text evidence="3">The sequence shown here is derived from an EMBL/GenBank/DDBJ whole genome shotgun (WGS) entry which is preliminary data.</text>
</comment>
<evidence type="ECO:0000313" key="3">
    <source>
        <dbReference type="EMBL" id="RAJ08712.1"/>
    </source>
</evidence>
<dbReference type="EMBL" id="QLLL01000002">
    <property type="protein sequence ID" value="RAJ08712.1"/>
    <property type="molecule type" value="Genomic_DNA"/>
</dbReference>
<dbReference type="OrthoDB" id="1357763at2"/>
<dbReference type="InterPro" id="IPR032710">
    <property type="entry name" value="NTF2-like_dom_sf"/>
</dbReference>
<feature type="signal peptide" evidence="1">
    <location>
        <begin position="1"/>
        <end position="23"/>
    </location>
</feature>
<accession>A0A327QYL0</accession>